<name>A0A975HGW6_9SPHN</name>
<organism evidence="2 3">
    <name type="scientific">Rhizorhabdus wittichii</name>
    <dbReference type="NCBI Taxonomy" id="160791"/>
    <lineage>
        <taxon>Bacteria</taxon>
        <taxon>Pseudomonadati</taxon>
        <taxon>Pseudomonadota</taxon>
        <taxon>Alphaproteobacteria</taxon>
        <taxon>Sphingomonadales</taxon>
        <taxon>Sphingomonadaceae</taxon>
        <taxon>Rhizorhabdus</taxon>
    </lineage>
</organism>
<gene>
    <name evidence="2" type="ORF">HRJ34_27775</name>
</gene>
<dbReference type="InterPro" id="IPR001041">
    <property type="entry name" value="2Fe-2S_ferredoxin-type"/>
</dbReference>
<evidence type="ECO:0000259" key="1">
    <source>
        <dbReference type="PROSITE" id="PS51085"/>
    </source>
</evidence>
<dbReference type="RefSeq" id="WP_185210324.1">
    <property type="nucleotide sequence ID" value="NZ_CP059320.1"/>
</dbReference>
<keyword evidence="2" id="KW-0614">Plasmid</keyword>
<geneLocation type="plasmid" evidence="2 3">
    <name>pIBU218</name>
</geneLocation>
<dbReference type="CDD" id="cd00207">
    <property type="entry name" value="fer2"/>
    <property type="match status" value="1"/>
</dbReference>
<dbReference type="InterPro" id="IPR036010">
    <property type="entry name" value="2Fe-2S_ferredoxin-like_sf"/>
</dbReference>
<feature type="domain" description="2Fe-2S ferredoxin-type" evidence="1">
    <location>
        <begin position="4"/>
        <end position="92"/>
    </location>
</feature>
<dbReference type="Pfam" id="PF00111">
    <property type="entry name" value="Fer2"/>
    <property type="match status" value="1"/>
</dbReference>
<dbReference type="SUPFAM" id="SSF54292">
    <property type="entry name" value="2Fe-2S ferredoxin-like"/>
    <property type="match status" value="1"/>
</dbReference>
<evidence type="ECO:0000313" key="2">
    <source>
        <dbReference type="EMBL" id="QTH24868.1"/>
    </source>
</evidence>
<dbReference type="InterPro" id="IPR006058">
    <property type="entry name" value="2Fe2S_fd_BS"/>
</dbReference>
<dbReference type="EMBL" id="CP059320">
    <property type="protein sequence ID" value="QTH24868.1"/>
    <property type="molecule type" value="Genomic_DNA"/>
</dbReference>
<proteinExistence type="predicted"/>
<evidence type="ECO:0000313" key="3">
    <source>
        <dbReference type="Proteomes" id="UP000664914"/>
    </source>
</evidence>
<reference evidence="2" key="1">
    <citation type="submission" date="2020-07" db="EMBL/GenBank/DDBJ databases">
        <authorList>
            <person name="Camacho E."/>
        </authorList>
    </citation>
    <scope>NUCLEOTIDE SEQUENCE</scope>
    <source>
        <strain evidence="2">MPO218</strain>
        <plasmid evidence="2">pIBU218</plasmid>
    </source>
</reference>
<dbReference type="GO" id="GO:0051537">
    <property type="term" value="F:2 iron, 2 sulfur cluster binding"/>
    <property type="evidence" value="ECO:0007669"/>
    <property type="project" value="InterPro"/>
</dbReference>
<dbReference type="PROSITE" id="PS51085">
    <property type="entry name" value="2FE2S_FER_2"/>
    <property type="match status" value="1"/>
</dbReference>
<dbReference type="AlphaFoldDB" id="A0A975HGW6"/>
<dbReference type="Gene3D" id="3.10.20.30">
    <property type="match status" value="1"/>
</dbReference>
<accession>A0A975HGW6</accession>
<dbReference type="Proteomes" id="UP000664914">
    <property type="component" value="Plasmid pIBU218"/>
</dbReference>
<dbReference type="PROSITE" id="PS00197">
    <property type="entry name" value="2FE2S_FER_1"/>
    <property type="match status" value="1"/>
</dbReference>
<dbReference type="InterPro" id="IPR012675">
    <property type="entry name" value="Beta-grasp_dom_sf"/>
</dbReference>
<sequence>MIKHQVQIVDGSRFECPKEERVLIAMERLGLNDIFVGCRGGGCGVCKVKVTSGNYRTGKMSRLQVSEAEEAGGYALACKLFPLDNLVIELPN</sequence>
<reference evidence="2" key="2">
    <citation type="submission" date="2021-04" db="EMBL/GenBank/DDBJ databases">
        <title>Isolation and genomic analysis of the ibuprofen-degrading bacterium Sphingomonas strain MPO218.</title>
        <authorList>
            <person name="Aulestia M."/>
            <person name="Flores A."/>
            <person name="Mangas E.L."/>
            <person name="Perez-Pulido A.J."/>
            <person name="Santero E."/>
            <person name="Camacho E.M."/>
        </authorList>
    </citation>
    <scope>NUCLEOTIDE SEQUENCE</scope>
    <source>
        <strain evidence="2">MPO218</strain>
        <plasmid evidence="2">pIBU218</plasmid>
    </source>
</reference>
<protein>
    <submittedName>
        <fullName evidence="2">2Fe-2S iron-sulfur cluster binding domain-containing protein</fullName>
    </submittedName>
</protein>